<feature type="non-terminal residue" evidence="2">
    <location>
        <position position="1"/>
    </location>
</feature>
<accession>A0A0L0G9T5</accession>
<dbReference type="RefSeq" id="XP_014159533.1">
    <property type="nucleotide sequence ID" value="XM_014304058.1"/>
</dbReference>
<name>A0A0L0G9T5_9EUKA</name>
<reference evidence="2 3" key="1">
    <citation type="submission" date="2011-02" db="EMBL/GenBank/DDBJ databases">
        <title>The Genome Sequence of Sphaeroforma arctica JP610.</title>
        <authorList>
            <consortium name="The Broad Institute Genome Sequencing Platform"/>
            <person name="Russ C."/>
            <person name="Cuomo C."/>
            <person name="Young S.K."/>
            <person name="Zeng Q."/>
            <person name="Gargeya S."/>
            <person name="Alvarado L."/>
            <person name="Berlin A."/>
            <person name="Chapman S.B."/>
            <person name="Chen Z."/>
            <person name="Freedman E."/>
            <person name="Gellesch M."/>
            <person name="Goldberg J."/>
            <person name="Griggs A."/>
            <person name="Gujja S."/>
            <person name="Heilman E."/>
            <person name="Heiman D."/>
            <person name="Howarth C."/>
            <person name="Mehta T."/>
            <person name="Neiman D."/>
            <person name="Pearson M."/>
            <person name="Roberts A."/>
            <person name="Saif S."/>
            <person name="Shea T."/>
            <person name="Shenoy N."/>
            <person name="Sisk P."/>
            <person name="Stolte C."/>
            <person name="Sykes S."/>
            <person name="White J."/>
            <person name="Yandava C."/>
            <person name="Burger G."/>
            <person name="Gray M.W."/>
            <person name="Holland P.W.H."/>
            <person name="King N."/>
            <person name="Lang F.B.F."/>
            <person name="Roger A.J."/>
            <person name="Ruiz-Trillo I."/>
            <person name="Haas B."/>
            <person name="Nusbaum C."/>
            <person name="Birren B."/>
        </authorList>
    </citation>
    <scope>NUCLEOTIDE SEQUENCE [LARGE SCALE GENOMIC DNA]</scope>
    <source>
        <strain evidence="2 3">JP610</strain>
    </source>
</reference>
<feature type="compositionally biased region" description="Basic and acidic residues" evidence="1">
    <location>
        <begin position="166"/>
        <end position="176"/>
    </location>
</feature>
<evidence type="ECO:0000313" key="2">
    <source>
        <dbReference type="EMBL" id="KNC85631.1"/>
    </source>
</evidence>
<dbReference type="GeneID" id="25902708"/>
<protein>
    <submittedName>
        <fullName evidence="2">Uncharacterized protein</fullName>
    </submittedName>
</protein>
<keyword evidence="3" id="KW-1185">Reference proteome</keyword>
<feature type="region of interest" description="Disordered" evidence="1">
    <location>
        <begin position="166"/>
        <end position="222"/>
    </location>
</feature>
<dbReference type="AlphaFoldDB" id="A0A0L0G9T5"/>
<gene>
    <name evidence="2" type="ORF">SARC_02204</name>
</gene>
<evidence type="ECO:0000256" key="1">
    <source>
        <dbReference type="SAM" id="MobiDB-lite"/>
    </source>
</evidence>
<proteinExistence type="predicted"/>
<evidence type="ECO:0000313" key="3">
    <source>
        <dbReference type="Proteomes" id="UP000054560"/>
    </source>
</evidence>
<organism evidence="2 3">
    <name type="scientific">Sphaeroforma arctica JP610</name>
    <dbReference type="NCBI Taxonomy" id="667725"/>
    <lineage>
        <taxon>Eukaryota</taxon>
        <taxon>Ichthyosporea</taxon>
        <taxon>Ichthyophonida</taxon>
        <taxon>Sphaeroforma</taxon>
    </lineage>
</organism>
<feature type="compositionally biased region" description="Basic and acidic residues" evidence="1">
    <location>
        <begin position="1"/>
        <end position="12"/>
    </location>
</feature>
<dbReference type="EMBL" id="KQ241692">
    <property type="protein sequence ID" value="KNC85631.1"/>
    <property type="molecule type" value="Genomic_DNA"/>
</dbReference>
<feature type="compositionally biased region" description="Gly residues" evidence="1">
    <location>
        <begin position="26"/>
        <end position="37"/>
    </location>
</feature>
<dbReference type="Proteomes" id="UP000054560">
    <property type="component" value="Unassembled WGS sequence"/>
</dbReference>
<feature type="region of interest" description="Disordered" evidence="1">
    <location>
        <begin position="1"/>
        <end position="121"/>
    </location>
</feature>
<feature type="compositionally biased region" description="Basic and acidic residues" evidence="1">
    <location>
        <begin position="80"/>
        <end position="89"/>
    </location>
</feature>
<feature type="compositionally biased region" description="Low complexity" evidence="1">
    <location>
        <begin position="198"/>
        <end position="209"/>
    </location>
</feature>
<feature type="compositionally biased region" description="Acidic residues" evidence="1">
    <location>
        <begin position="16"/>
        <end position="25"/>
    </location>
</feature>
<sequence length="344" mass="37758">DQVQDQAHDQVHVEGGLEEAEDGPEELGGLGLVGDSGGKSEDNQKVEMTTGIDDGQVQQKTSVTDPAVGAMLGEGTGTEHAGDAPRDPENGTSAGGGVVSGEQGEVPGTTTGTARIQGYRREEARLRAMRNVREQDAALNRKHTQRAARALQQALDNLRAIEAEEKAEEKAKREEEVQVQAREQPGVEDTEGHRESTEQSVEQVEQAAEIPEQRNAGGMGRYSSLERLARKDQLERQARKTALENILALEKRKQASMGNGDDVRHIAQLFLQELERADLENTAQWLAEKRLWAQRDADVSTWRSADGVDQGIMEDAALQMAREYWQKVKSGTIDSERRQADTSD</sequence>